<reference evidence="1 2" key="1">
    <citation type="submission" date="2015-01" db="EMBL/GenBank/DDBJ databases">
        <title>Evolution of Trichinella species and genotypes.</title>
        <authorList>
            <person name="Korhonen P.K."/>
            <person name="Edoardo P."/>
            <person name="Giuseppe L.R."/>
            <person name="Gasser R.B."/>
        </authorList>
    </citation>
    <scope>NUCLEOTIDE SEQUENCE [LARGE SCALE GENOMIC DNA]</scope>
    <source>
        <strain evidence="1">ISS417</strain>
    </source>
</reference>
<protein>
    <submittedName>
        <fullName evidence="1">Uncharacterized protein</fullName>
    </submittedName>
</protein>
<proteinExistence type="predicted"/>
<gene>
    <name evidence="1" type="ORF">T05_11852</name>
</gene>
<accession>A0A0V0TWD3</accession>
<keyword evidence="2" id="KW-1185">Reference proteome</keyword>
<dbReference type="Proteomes" id="UP000055048">
    <property type="component" value="Unassembled WGS sequence"/>
</dbReference>
<dbReference type="EMBL" id="JYDJ01000122">
    <property type="protein sequence ID" value="KRX43317.1"/>
    <property type="molecule type" value="Genomic_DNA"/>
</dbReference>
<sequence length="75" mass="8600">MSAKDVDAGRCFNQIYGFSSTLEQWRFSNHIRIGISNPVRFPQTVVRSTAALKKPQGLPRFQASIDFPLPCQWMR</sequence>
<dbReference type="AlphaFoldDB" id="A0A0V0TWD3"/>
<evidence type="ECO:0000313" key="2">
    <source>
        <dbReference type="Proteomes" id="UP000055048"/>
    </source>
</evidence>
<evidence type="ECO:0000313" key="1">
    <source>
        <dbReference type="EMBL" id="KRX43317.1"/>
    </source>
</evidence>
<comment type="caution">
    <text evidence="1">The sequence shown here is derived from an EMBL/GenBank/DDBJ whole genome shotgun (WGS) entry which is preliminary data.</text>
</comment>
<name>A0A0V0TWD3_9BILA</name>
<organism evidence="1 2">
    <name type="scientific">Trichinella murrelli</name>
    <dbReference type="NCBI Taxonomy" id="144512"/>
    <lineage>
        <taxon>Eukaryota</taxon>
        <taxon>Metazoa</taxon>
        <taxon>Ecdysozoa</taxon>
        <taxon>Nematoda</taxon>
        <taxon>Enoplea</taxon>
        <taxon>Dorylaimia</taxon>
        <taxon>Trichinellida</taxon>
        <taxon>Trichinellidae</taxon>
        <taxon>Trichinella</taxon>
    </lineage>
</organism>